<feature type="transmembrane region" description="Helical" evidence="12">
    <location>
        <begin position="329"/>
        <end position="347"/>
    </location>
</feature>
<keyword evidence="5 12" id="KW-0812">Transmembrane</keyword>
<dbReference type="InterPro" id="IPR027417">
    <property type="entry name" value="P-loop_NTPase"/>
</dbReference>
<dbReference type="GO" id="GO:0005524">
    <property type="term" value="F:ATP binding"/>
    <property type="evidence" value="ECO:0007669"/>
    <property type="project" value="UniProtKB-KW"/>
</dbReference>
<dbReference type="GO" id="GO:0015658">
    <property type="term" value="F:branched-chain amino acid transmembrane transporter activity"/>
    <property type="evidence" value="ECO:0007669"/>
    <property type="project" value="InterPro"/>
</dbReference>
<dbReference type="PANTHER" id="PTHR43820:SF4">
    <property type="entry name" value="HIGH-AFFINITY BRANCHED-CHAIN AMINO ACID TRANSPORT ATP-BINDING PROTEIN LIVF"/>
    <property type="match status" value="1"/>
</dbReference>
<evidence type="ECO:0000313" key="14">
    <source>
        <dbReference type="EMBL" id="OHV32533.1"/>
    </source>
</evidence>
<keyword evidence="3" id="KW-0813">Transport</keyword>
<feature type="region of interest" description="Disordered" evidence="11">
    <location>
        <begin position="635"/>
        <end position="662"/>
    </location>
</feature>
<feature type="compositionally biased region" description="Low complexity" evidence="11">
    <location>
        <begin position="921"/>
        <end position="941"/>
    </location>
</feature>
<dbReference type="InterPro" id="IPR043428">
    <property type="entry name" value="LivM-like"/>
</dbReference>
<feature type="transmembrane region" description="Helical" evidence="12">
    <location>
        <begin position="403"/>
        <end position="423"/>
    </location>
</feature>
<feature type="region of interest" description="Disordered" evidence="11">
    <location>
        <begin position="921"/>
        <end position="950"/>
    </location>
</feature>
<comment type="similarity">
    <text evidence="2">Belongs to the ABC transporter superfamily.</text>
</comment>
<dbReference type="OrthoDB" id="3490418at2"/>
<feature type="transmembrane region" description="Helical" evidence="12">
    <location>
        <begin position="480"/>
        <end position="499"/>
    </location>
</feature>
<dbReference type="SMART" id="SM00382">
    <property type="entry name" value="AAA"/>
    <property type="match status" value="1"/>
</dbReference>
<dbReference type="SUPFAM" id="SSF52540">
    <property type="entry name" value="P-loop containing nucleoside triphosphate hydrolases"/>
    <property type="match status" value="1"/>
</dbReference>
<name>A0A1S1QCH8_9ACTN</name>
<dbReference type="GO" id="GO:0016887">
    <property type="term" value="F:ATP hydrolysis activity"/>
    <property type="evidence" value="ECO:0007669"/>
    <property type="project" value="InterPro"/>
</dbReference>
<feature type="transmembrane region" description="Helical" evidence="12">
    <location>
        <begin position="430"/>
        <end position="449"/>
    </location>
</feature>
<evidence type="ECO:0000256" key="12">
    <source>
        <dbReference type="SAM" id="Phobius"/>
    </source>
</evidence>
<feature type="transmembrane region" description="Helical" evidence="12">
    <location>
        <begin position="57"/>
        <end position="81"/>
    </location>
</feature>
<keyword evidence="7" id="KW-0067">ATP-binding</keyword>
<evidence type="ECO:0000256" key="2">
    <source>
        <dbReference type="ARBA" id="ARBA00005417"/>
    </source>
</evidence>
<dbReference type="RefSeq" id="WP_071087803.1">
    <property type="nucleotide sequence ID" value="NZ_MBLM01000138.1"/>
</dbReference>
<evidence type="ECO:0000256" key="5">
    <source>
        <dbReference type="ARBA" id="ARBA00022692"/>
    </source>
</evidence>
<evidence type="ECO:0000259" key="13">
    <source>
        <dbReference type="PROSITE" id="PS50893"/>
    </source>
</evidence>
<comment type="caution">
    <text evidence="14">The sequence shown here is derived from an EMBL/GenBank/DDBJ whole genome shotgun (WGS) entry which is preliminary data.</text>
</comment>
<gene>
    <name evidence="14" type="ORF">CC117_24820</name>
</gene>
<feature type="transmembrane region" description="Helical" evidence="12">
    <location>
        <begin position="158"/>
        <end position="175"/>
    </location>
</feature>
<evidence type="ECO:0000256" key="9">
    <source>
        <dbReference type="ARBA" id="ARBA00022989"/>
    </source>
</evidence>
<dbReference type="CDD" id="cd06581">
    <property type="entry name" value="TM_PBP1_LivM_like"/>
    <property type="match status" value="1"/>
</dbReference>
<protein>
    <submittedName>
        <fullName evidence="14">ABC transporter</fullName>
    </submittedName>
</protein>
<dbReference type="PROSITE" id="PS50893">
    <property type="entry name" value="ABC_TRANSPORTER_2"/>
    <property type="match status" value="1"/>
</dbReference>
<feature type="transmembrane region" description="Helical" evidence="12">
    <location>
        <begin position="280"/>
        <end position="301"/>
    </location>
</feature>
<feature type="transmembrane region" description="Helical" evidence="12">
    <location>
        <begin position="34"/>
        <end position="51"/>
    </location>
</feature>
<dbReference type="InterPro" id="IPR001851">
    <property type="entry name" value="ABC_transp_permease"/>
</dbReference>
<proteinExistence type="inferred from homology"/>
<evidence type="ECO:0000256" key="6">
    <source>
        <dbReference type="ARBA" id="ARBA00022741"/>
    </source>
</evidence>
<keyword evidence="8" id="KW-0029">Amino-acid transport</keyword>
<dbReference type="Proteomes" id="UP000179627">
    <property type="component" value="Unassembled WGS sequence"/>
</dbReference>
<sequence>MEEFLNLIVGGAVAGGLYAILAAGVVLTYQTSGIFNFAHGAVAFATAYLFVQLNVTAGVPVVPAAIISILVFAPLLGLLLDRLVYRRLAHAPVAVKIVVPIGLLIAVPGLCLFISSRLNLWFHLDIAGIEDLFLIPGLGPTPKRTWTLGGVLLDSNQIAVFGAAVLTAIGLWVLLQRTRLGLQMRAVVDRRSLAALRGIDPDRTSAVSWMLGSFLAGLAGVLVAPIFTLNTPVFTTVVLISTPAVVFARFRSMPLALAGGLLIGVLQNLIVGYADFAQSISGFSTSVPFILLLGLLFVFAVDRSRRAGAHADDDPPPPSYGTESKRRKVIAWTVWSVVVLVFALFVADEYWQSLIIRGLALSLVLLSFTVVTGVGGMVSLAQAAFVTAAGITAGWAVSHHWPFAVALLLGTAVATAMGVLVSLPARRLGGLPLALATLALAYLCQNLFFQLSGVSRNDFGGWVLSPPALGPVDLADPRSMIIFLSVVLGLALLLVSNLIRSSSGRAMAALRSTEPGAVTIGISAGRTKTAVFALSAAIAGFGGVLLASSSGRITHLDYPVETGLFWLATVVLFGVRRPAAAVIAGLSAAVSPEILSHVAETSYLPQVLSGLAAINLAQNSDGILALTAQQRFERRRRREQRALRRETAATAATPVGVTPNSTVPVGATPNSAAAVGAPGTEASDGASTVLELRGVHAAYGAVEVLHGVSLTLRAGEVLALIGANGAGKSTICGVVTGGVPVTRGTVRLGGQDVTGLPPHRRVRSGAFLIPEGRGIFPALTVDENLSLWLPSTDDRDAAYRRFAVLGRRRGQLAGSLSGGEQQMLALAPALVKPPAVLIVDEPSLGLAPLVVAEVYGALEELRATGTAILLVEEKAHDVVALADTIAFMAVGRVAWAARTADVDADLLVHSYLGISDTPTGPAGSPAALAGSTTGSSTTGPTVPQPVKERP</sequence>
<dbReference type="InterPro" id="IPR003439">
    <property type="entry name" value="ABC_transporter-like_ATP-bd"/>
</dbReference>
<organism evidence="14 15">
    <name type="scientific">Parafrankia colletiae</name>
    <dbReference type="NCBI Taxonomy" id="573497"/>
    <lineage>
        <taxon>Bacteria</taxon>
        <taxon>Bacillati</taxon>
        <taxon>Actinomycetota</taxon>
        <taxon>Actinomycetes</taxon>
        <taxon>Frankiales</taxon>
        <taxon>Frankiaceae</taxon>
        <taxon>Parafrankia</taxon>
    </lineage>
</organism>
<feature type="transmembrane region" description="Helical" evidence="12">
    <location>
        <begin position="255"/>
        <end position="274"/>
    </location>
</feature>
<reference evidence="15" key="1">
    <citation type="submission" date="2016-07" db="EMBL/GenBank/DDBJ databases">
        <title>Sequence Frankia sp. strain CcI1.17.</title>
        <authorList>
            <person name="Ghodhbane-Gtari F."/>
            <person name="Swanson E."/>
            <person name="Gueddou A."/>
            <person name="Morris K."/>
            <person name="Hezbri K."/>
            <person name="Ktari A."/>
            <person name="Nouioui I."/>
            <person name="Abebe-Akele F."/>
            <person name="Simpson S."/>
            <person name="Thomas K."/>
            <person name="Gtari M."/>
            <person name="Tisa L.S."/>
            <person name="Hurst S."/>
        </authorList>
    </citation>
    <scope>NUCLEOTIDE SEQUENCE [LARGE SCALE GENOMIC DNA]</scope>
    <source>
        <strain evidence="15">Cc1.17</strain>
    </source>
</reference>
<accession>A0A1S1QCH8</accession>
<feature type="transmembrane region" description="Helical" evidence="12">
    <location>
        <begin position="353"/>
        <end position="371"/>
    </location>
</feature>
<evidence type="ECO:0000256" key="4">
    <source>
        <dbReference type="ARBA" id="ARBA00022475"/>
    </source>
</evidence>
<keyword evidence="10 12" id="KW-0472">Membrane</keyword>
<evidence type="ECO:0000256" key="7">
    <source>
        <dbReference type="ARBA" id="ARBA00022840"/>
    </source>
</evidence>
<evidence type="ECO:0000256" key="10">
    <source>
        <dbReference type="ARBA" id="ARBA00023136"/>
    </source>
</evidence>
<comment type="subcellular location">
    <subcellularLocation>
        <location evidence="1">Cell membrane</location>
        <topology evidence="1">Multi-pass membrane protein</topology>
    </subcellularLocation>
</comment>
<evidence type="ECO:0000256" key="11">
    <source>
        <dbReference type="SAM" id="MobiDB-lite"/>
    </source>
</evidence>
<evidence type="ECO:0000256" key="3">
    <source>
        <dbReference type="ARBA" id="ARBA00022448"/>
    </source>
</evidence>
<dbReference type="GO" id="GO:0015807">
    <property type="term" value="P:L-amino acid transport"/>
    <property type="evidence" value="ECO:0007669"/>
    <property type="project" value="TreeGrafter"/>
</dbReference>
<evidence type="ECO:0000256" key="1">
    <source>
        <dbReference type="ARBA" id="ARBA00004651"/>
    </source>
</evidence>
<evidence type="ECO:0000313" key="15">
    <source>
        <dbReference type="Proteomes" id="UP000179627"/>
    </source>
</evidence>
<feature type="transmembrane region" description="Helical" evidence="12">
    <location>
        <begin position="530"/>
        <end position="551"/>
    </location>
</feature>
<dbReference type="CDD" id="cd03224">
    <property type="entry name" value="ABC_TM1139_LivF_branched"/>
    <property type="match status" value="1"/>
</dbReference>
<feature type="transmembrane region" description="Helical" evidence="12">
    <location>
        <begin position="206"/>
        <end position="227"/>
    </location>
</feature>
<keyword evidence="9 12" id="KW-1133">Transmembrane helix</keyword>
<feature type="transmembrane region" description="Helical" evidence="12">
    <location>
        <begin position="6"/>
        <end position="27"/>
    </location>
</feature>
<dbReference type="GO" id="GO:0005886">
    <property type="term" value="C:plasma membrane"/>
    <property type="evidence" value="ECO:0007669"/>
    <property type="project" value="UniProtKB-SubCell"/>
</dbReference>
<feature type="domain" description="ABC transporter" evidence="13">
    <location>
        <begin position="690"/>
        <end position="915"/>
    </location>
</feature>
<keyword evidence="15" id="KW-1185">Reference proteome</keyword>
<dbReference type="Pfam" id="PF02653">
    <property type="entry name" value="BPD_transp_2"/>
    <property type="match status" value="2"/>
</dbReference>
<keyword evidence="4" id="KW-1003">Cell membrane</keyword>
<dbReference type="EMBL" id="MBLM01000138">
    <property type="protein sequence ID" value="OHV32533.1"/>
    <property type="molecule type" value="Genomic_DNA"/>
</dbReference>
<feature type="transmembrane region" description="Helical" evidence="12">
    <location>
        <begin position="93"/>
        <end position="115"/>
    </location>
</feature>
<dbReference type="Pfam" id="PF00005">
    <property type="entry name" value="ABC_tran"/>
    <property type="match status" value="1"/>
</dbReference>
<dbReference type="InterPro" id="IPR003593">
    <property type="entry name" value="AAA+_ATPase"/>
</dbReference>
<evidence type="ECO:0000256" key="8">
    <source>
        <dbReference type="ARBA" id="ARBA00022970"/>
    </source>
</evidence>
<dbReference type="AlphaFoldDB" id="A0A1S1QCH8"/>
<dbReference type="CDD" id="cd06582">
    <property type="entry name" value="TM_PBP1_LivH_like"/>
    <property type="match status" value="1"/>
</dbReference>
<dbReference type="InterPro" id="IPR052156">
    <property type="entry name" value="BCAA_Transport_ATP-bd_LivF"/>
</dbReference>
<dbReference type="PANTHER" id="PTHR43820">
    <property type="entry name" value="HIGH-AFFINITY BRANCHED-CHAIN AMINO ACID TRANSPORT ATP-BINDING PROTEIN LIVF"/>
    <property type="match status" value="1"/>
</dbReference>
<keyword evidence="6" id="KW-0547">Nucleotide-binding</keyword>
<dbReference type="Gene3D" id="3.40.50.300">
    <property type="entry name" value="P-loop containing nucleotide triphosphate hydrolases"/>
    <property type="match status" value="1"/>
</dbReference>